<dbReference type="AlphaFoldDB" id="A0AAD5S9H5"/>
<organism evidence="1 2">
    <name type="scientific">Rhizophlyctis rosea</name>
    <dbReference type="NCBI Taxonomy" id="64517"/>
    <lineage>
        <taxon>Eukaryota</taxon>
        <taxon>Fungi</taxon>
        <taxon>Fungi incertae sedis</taxon>
        <taxon>Chytridiomycota</taxon>
        <taxon>Chytridiomycota incertae sedis</taxon>
        <taxon>Chytridiomycetes</taxon>
        <taxon>Rhizophlyctidales</taxon>
        <taxon>Rhizophlyctidaceae</taxon>
        <taxon>Rhizophlyctis</taxon>
    </lineage>
</organism>
<dbReference type="Proteomes" id="UP001212841">
    <property type="component" value="Unassembled WGS sequence"/>
</dbReference>
<keyword evidence="2" id="KW-1185">Reference proteome</keyword>
<name>A0AAD5S9H5_9FUNG</name>
<protein>
    <submittedName>
        <fullName evidence="1">Uncharacterized protein</fullName>
    </submittedName>
</protein>
<evidence type="ECO:0000313" key="1">
    <source>
        <dbReference type="EMBL" id="KAJ3048815.1"/>
    </source>
</evidence>
<evidence type="ECO:0000313" key="2">
    <source>
        <dbReference type="Proteomes" id="UP001212841"/>
    </source>
</evidence>
<proteinExistence type="predicted"/>
<gene>
    <name evidence="1" type="ORF">HK097_010183</name>
</gene>
<sequence length="189" mass="20262">MPYIHKGVQAMQCAGDIFLKAAYRLGKEHATAAAGGVSGNPTTPTGNAGNKDLNKIKDDLRGVLENYCDEVLTATFASGVKRGVADVMRVLGEEGYIGVDERVVAKILKRRYDDAHDQMNSVKSDTAASKIGLCRYSFHCPRIGKGCIFIHPGENGFQATKTQPKCGGCESKVGVELFGGFAWACPTCR</sequence>
<reference evidence="1" key="1">
    <citation type="submission" date="2020-05" db="EMBL/GenBank/DDBJ databases">
        <title>Phylogenomic resolution of chytrid fungi.</title>
        <authorList>
            <person name="Stajich J.E."/>
            <person name="Amses K."/>
            <person name="Simmons R."/>
            <person name="Seto K."/>
            <person name="Myers J."/>
            <person name="Bonds A."/>
            <person name="Quandt C.A."/>
            <person name="Barry K."/>
            <person name="Liu P."/>
            <person name="Grigoriev I."/>
            <person name="Longcore J.E."/>
            <person name="James T.Y."/>
        </authorList>
    </citation>
    <scope>NUCLEOTIDE SEQUENCE</scope>
    <source>
        <strain evidence="1">JEL0318</strain>
    </source>
</reference>
<comment type="caution">
    <text evidence="1">The sequence shown here is derived from an EMBL/GenBank/DDBJ whole genome shotgun (WGS) entry which is preliminary data.</text>
</comment>
<accession>A0AAD5S9H5</accession>
<dbReference type="EMBL" id="JADGJD010000734">
    <property type="protein sequence ID" value="KAJ3048815.1"/>
    <property type="molecule type" value="Genomic_DNA"/>
</dbReference>